<comment type="caution">
    <text evidence="1">The sequence shown here is derived from an EMBL/GenBank/DDBJ whole genome shotgun (WGS) entry which is preliminary data.</text>
</comment>
<dbReference type="EMBL" id="JAAIUW010000003">
    <property type="protein sequence ID" value="KAF7838817.1"/>
    <property type="molecule type" value="Genomic_DNA"/>
</dbReference>
<dbReference type="Proteomes" id="UP000634136">
    <property type="component" value="Unassembled WGS sequence"/>
</dbReference>
<sequence length="296" mass="31078">MLQPHDGPDLPLPGVGVCLSAPHYSSCYDMYSPSHSVRVVLSVPLITTSMTTIITPLGGIQAESGPERPGGFCLYSLRLRSSLRSSFLSSLLYLSLLLLEGSASSFLDCPPSLACCTSSNAMYLVDLASSSAMSLDLSGCFGEPDEEILEGLLSPLHHILQAMGGAFNRPTSGKVGGIATSIMRSTNGYLLFFFGGVKSVDCEEELDSPDLDSDELLSDSSFLSRRLLDLLFREPDLAIITSSLGSGGRFTEPCSGVPPVPASHAFSCAALRAVNASSRAVVRSPEGPPAAPPSVL</sequence>
<evidence type="ECO:0000313" key="2">
    <source>
        <dbReference type="Proteomes" id="UP000634136"/>
    </source>
</evidence>
<name>A0A835CH68_9FABA</name>
<keyword evidence="2" id="KW-1185">Reference proteome</keyword>
<gene>
    <name evidence="1" type="ORF">G2W53_007299</name>
</gene>
<proteinExistence type="predicted"/>
<accession>A0A835CH68</accession>
<organism evidence="1 2">
    <name type="scientific">Senna tora</name>
    <dbReference type="NCBI Taxonomy" id="362788"/>
    <lineage>
        <taxon>Eukaryota</taxon>
        <taxon>Viridiplantae</taxon>
        <taxon>Streptophyta</taxon>
        <taxon>Embryophyta</taxon>
        <taxon>Tracheophyta</taxon>
        <taxon>Spermatophyta</taxon>
        <taxon>Magnoliopsida</taxon>
        <taxon>eudicotyledons</taxon>
        <taxon>Gunneridae</taxon>
        <taxon>Pentapetalae</taxon>
        <taxon>rosids</taxon>
        <taxon>fabids</taxon>
        <taxon>Fabales</taxon>
        <taxon>Fabaceae</taxon>
        <taxon>Caesalpinioideae</taxon>
        <taxon>Cassia clade</taxon>
        <taxon>Senna</taxon>
    </lineage>
</organism>
<protein>
    <submittedName>
        <fullName evidence="1">Uncharacterized protein</fullName>
    </submittedName>
</protein>
<evidence type="ECO:0000313" key="1">
    <source>
        <dbReference type="EMBL" id="KAF7838817.1"/>
    </source>
</evidence>
<reference evidence="1" key="1">
    <citation type="submission" date="2020-09" db="EMBL/GenBank/DDBJ databases">
        <title>Genome-Enabled Discovery of Anthraquinone Biosynthesis in Senna tora.</title>
        <authorList>
            <person name="Kang S.-H."/>
            <person name="Pandey R.P."/>
            <person name="Lee C.-M."/>
            <person name="Sim J.-S."/>
            <person name="Jeong J.-T."/>
            <person name="Choi B.-S."/>
            <person name="Jung M."/>
            <person name="Ginzburg D."/>
            <person name="Zhao K."/>
            <person name="Won S.Y."/>
            <person name="Oh T.-J."/>
            <person name="Yu Y."/>
            <person name="Kim N.-H."/>
            <person name="Lee O.R."/>
            <person name="Lee T.-H."/>
            <person name="Bashyal P."/>
            <person name="Kim T.-S."/>
            <person name="Lee W.-H."/>
            <person name="Kawkins C."/>
            <person name="Kim C.-K."/>
            <person name="Kim J.S."/>
            <person name="Ahn B.O."/>
            <person name="Rhee S.Y."/>
            <person name="Sohng J.K."/>
        </authorList>
    </citation>
    <scope>NUCLEOTIDE SEQUENCE</scope>
    <source>
        <tissue evidence="1">Leaf</tissue>
    </source>
</reference>
<dbReference type="AlphaFoldDB" id="A0A835CH68"/>